<dbReference type="AlphaFoldDB" id="T0ZPP6"/>
<feature type="transmembrane region" description="Helical" evidence="1">
    <location>
        <begin position="74"/>
        <end position="96"/>
    </location>
</feature>
<evidence type="ECO:0000256" key="1">
    <source>
        <dbReference type="SAM" id="Phobius"/>
    </source>
</evidence>
<dbReference type="EMBL" id="AUZX01010721">
    <property type="protein sequence ID" value="EQD46477.1"/>
    <property type="molecule type" value="Genomic_DNA"/>
</dbReference>
<keyword evidence="1" id="KW-1133">Transmembrane helix</keyword>
<accession>T0ZPP6</accession>
<dbReference type="PROSITE" id="PS50850">
    <property type="entry name" value="MFS"/>
    <property type="match status" value="1"/>
</dbReference>
<dbReference type="InterPro" id="IPR036259">
    <property type="entry name" value="MFS_trans_sf"/>
</dbReference>
<evidence type="ECO:0000313" key="3">
    <source>
        <dbReference type="EMBL" id="EQD46477.1"/>
    </source>
</evidence>
<comment type="caution">
    <text evidence="3">The sequence shown here is derived from an EMBL/GenBank/DDBJ whole genome shotgun (WGS) entry which is preliminary data.</text>
</comment>
<keyword evidence="1" id="KW-0472">Membrane</keyword>
<sequence length="103" mass="10973">TPTLGILLAFMTISTFGEDLVSPTTQSIITTIAPENMRGSYIGVYNLYTSIGGFVGAVFGLYLLFVLRNVSLTYWIYIAIGSVIVGGMYVAISGLFSKSSAAQ</sequence>
<proteinExistence type="predicted"/>
<feature type="transmembrane region" description="Helical" evidence="1">
    <location>
        <begin position="41"/>
        <end position="67"/>
    </location>
</feature>
<gene>
    <name evidence="3" type="ORF">B1A_14605</name>
</gene>
<reference evidence="3" key="1">
    <citation type="submission" date="2013-08" db="EMBL/GenBank/DDBJ databases">
        <authorList>
            <person name="Mendez C."/>
            <person name="Richter M."/>
            <person name="Ferrer M."/>
            <person name="Sanchez J."/>
        </authorList>
    </citation>
    <scope>NUCLEOTIDE SEQUENCE</scope>
</reference>
<dbReference type="Gene3D" id="1.20.1250.20">
    <property type="entry name" value="MFS general substrate transporter like domains"/>
    <property type="match status" value="1"/>
</dbReference>
<name>T0ZPP6_9ZZZZ</name>
<dbReference type="SUPFAM" id="SSF103473">
    <property type="entry name" value="MFS general substrate transporter"/>
    <property type="match status" value="1"/>
</dbReference>
<feature type="domain" description="Major facilitator superfamily (MFS) profile" evidence="2">
    <location>
        <begin position="1"/>
        <end position="103"/>
    </location>
</feature>
<dbReference type="GO" id="GO:0022857">
    <property type="term" value="F:transmembrane transporter activity"/>
    <property type="evidence" value="ECO:0007669"/>
    <property type="project" value="InterPro"/>
</dbReference>
<keyword evidence="1" id="KW-0812">Transmembrane</keyword>
<feature type="non-terminal residue" evidence="3">
    <location>
        <position position="1"/>
    </location>
</feature>
<dbReference type="InterPro" id="IPR020846">
    <property type="entry name" value="MFS_dom"/>
</dbReference>
<protein>
    <submittedName>
        <fullName evidence="3">Major facilitator family transporter</fullName>
    </submittedName>
</protein>
<organism evidence="3">
    <name type="scientific">mine drainage metagenome</name>
    <dbReference type="NCBI Taxonomy" id="410659"/>
    <lineage>
        <taxon>unclassified sequences</taxon>
        <taxon>metagenomes</taxon>
        <taxon>ecological metagenomes</taxon>
    </lineage>
</organism>
<reference evidence="3" key="2">
    <citation type="journal article" date="2014" name="ISME J.">
        <title>Microbial stratification in low pH oxic and suboxic macroscopic growths along an acid mine drainage.</title>
        <authorList>
            <person name="Mendez-Garcia C."/>
            <person name="Mesa V."/>
            <person name="Sprenger R.R."/>
            <person name="Richter M."/>
            <person name="Diez M.S."/>
            <person name="Solano J."/>
            <person name="Bargiela R."/>
            <person name="Golyshina O.V."/>
            <person name="Manteca A."/>
            <person name="Ramos J.L."/>
            <person name="Gallego J.R."/>
            <person name="Llorente I."/>
            <person name="Martins Dos Santos V.A."/>
            <person name="Jensen O.N."/>
            <person name="Pelaez A.I."/>
            <person name="Sanchez J."/>
            <person name="Ferrer M."/>
        </authorList>
    </citation>
    <scope>NUCLEOTIDE SEQUENCE</scope>
</reference>
<evidence type="ECO:0000259" key="2">
    <source>
        <dbReference type="PROSITE" id="PS50850"/>
    </source>
</evidence>